<accession>A0A5A7PYI5</accession>
<name>A0A5A7PYI5_STRAF</name>
<dbReference type="InterPro" id="IPR015915">
    <property type="entry name" value="Kelch-typ_b-propeller"/>
</dbReference>
<evidence type="ECO:0000259" key="2">
    <source>
        <dbReference type="PROSITE" id="PS51222"/>
    </source>
</evidence>
<feature type="coiled-coil region" evidence="1">
    <location>
        <begin position="288"/>
        <end position="329"/>
    </location>
</feature>
<dbReference type="InterPro" id="IPR006652">
    <property type="entry name" value="Kelch_1"/>
</dbReference>
<organism evidence="3 4">
    <name type="scientific">Striga asiatica</name>
    <name type="common">Asiatic witchweed</name>
    <name type="synonym">Buchnera asiatica</name>
    <dbReference type="NCBI Taxonomy" id="4170"/>
    <lineage>
        <taxon>Eukaryota</taxon>
        <taxon>Viridiplantae</taxon>
        <taxon>Streptophyta</taxon>
        <taxon>Embryophyta</taxon>
        <taxon>Tracheophyta</taxon>
        <taxon>Spermatophyta</taxon>
        <taxon>Magnoliopsida</taxon>
        <taxon>eudicotyledons</taxon>
        <taxon>Gunneridae</taxon>
        <taxon>Pentapetalae</taxon>
        <taxon>asterids</taxon>
        <taxon>lamiids</taxon>
        <taxon>Lamiales</taxon>
        <taxon>Orobanchaceae</taxon>
        <taxon>Buchnereae</taxon>
        <taxon>Striga</taxon>
    </lineage>
</organism>
<dbReference type="Gene3D" id="2.120.10.80">
    <property type="entry name" value="Kelch-type beta propeller"/>
    <property type="match status" value="2"/>
</dbReference>
<dbReference type="EMBL" id="BKCP01005406">
    <property type="protein sequence ID" value="GER37935.1"/>
    <property type="molecule type" value="Genomic_DNA"/>
</dbReference>
<dbReference type="PROSITE" id="PS51222">
    <property type="entry name" value="DCD"/>
    <property type="match status" value="1"/>
</dbReference>
<gene>
    <name evidence="3" type="ORF">STAS_14374</name>
</gene>
<dbReference type="OrthoDB" id="45365at2759"/>
<dbReference type="AlphaFoldDB" id="A0A5A7PYI5"/>
<comment type="caution">
    <text evidence="3">The sequence shown here is derived from an EMBL/GenBank/DDBJ whole genome shotgun (WGS) entry which is preliminary data.</text>
</comment>
<dbReference type="InterPro" id="IPR013989">
    <property type="entry name" value="Dev_and_cell_death_domain"/>
</dbReference>
<dbReference type="PANTHER" id="PTHR46034">
    <property type="match status" value="1"/>
</dbReference>
<dbReference type="Pfam" id="PF01344">
    <property type="entry name" value="Kelch_1"/>
    <property type="match status" value="4"/>
</dbReference>
<dbReference type="Pfam" id="PF10539">
    <property type="entry name" value="Dev_Cell_Death"/>
    <property type="match status" value="1"/>
</dbReference>
<dbReference type="GO" id="GO:0034976">
    <property type="term" value="P:response to endoplasmic reticulum stress"/>
    <property type="evidence" value="ECO:0007669"/>
    <property type="project" value="InterPro"/>
</dbReference>
<evidence type="ECO:0000256" key="1">
    <source>
        <dbReference type="SAM" id="Coils"/>
    </source>
</evidence>
<evidence type="ECO:0000313" key="4">
    <source>
        <dbReference type="Proteomes" id="UP000325081"/>
    </source>
</evidence>
<dbReference type="PANTHER" id="PTHR46034:SF7">
    <property type="entry name" value="INFLUENZA VIRUS NS1A-BINDING PROTEIN"/>
    <property type="match status" value="1"/>
</dbReference>
<evidence type="ECO:0000313" key="3">
    <source>
        <dbReference type="EMBL" id="GER37935.1"/>
    </source>
</evidence>
<protein>
    <submittedName>
        <fullName evidence="3">Kelch repeat-containing family protein</fullName>
    </submittedName>
</protein>
<keyword evidence="4" id="KW-1185">Reference proteome</keyword>
<dbReference type="SUPFAM" id="SSF117281">
    <property type="entry name" value="Kelch motif"/>
    <property type="match status" value="2"/>
</dbReference>
<dbReference type="InterPro" id="IPR044832">
    <property type="entry name" value="NRP-like"/>
</dbReference>
<sequence length="655" mass="72309">MMASNVKWARNLNKSQLGGVIFGCTQSTMKECLANQLFGLPAHHFSYVKNIEPGLPLFLFDYSERKLHGIYEAASSGKMGIDSYAWTADGSDRTKYPAQVQIRLRLQCQALPEYQFKPIIVDNYYSQSHFWFELDHAQASKLMSKLSSLAVAPGTSVPQNLPNWAAVAKRGESGPSYPPISEDDFMNIHDSIGSSTTSDDSFFMNGNNQLMDAPSHGQMLEFDEKDLIYMKLKEMALGCEFLDGCTSDVNLEHESHDDDVVTVEIRNGGSSSESIDYLTLIGKLCREVEELKSFRREQSQKVESLQKKLAEAEQVIHGLENRFMKLENISRTSMGLPGDEVPLESLDEVQFNLNESILLVGGFDGASWSSALQSFSPSHDVLRSLKPMSSVRSYAAVACFNGELYVFGGGTGSKWYDTVESYDAANDEWTKRACLNKAKGSLAGAALNGKIYAVGGGNGADCFSDVEMFDPYVGRWISARSMLEKIIIFITHVPSLLSFVKRFALASVELNGAIYVVGGYDGYDYLKSAERFDPREHSWTRIKSMDAKRGCLSLVTMNEKLYAIGGYDGTTMVPSVEIYDPRVEAWMAGESMNEARGYSCAAVLAESIYAIGGVKANEDIVEKVECYKEGQGWQATDLSAVGKTCFASAIVLKED</sequence>
<keyword evidence="1" id="KW-0175">Coiled coil</keyword>
<dbReference type="Proteomes" id="UP000325081">
    <property type="component" value="Unassembled WGS sequence"/>
</dbReference>
<proteinExistence type="predicted"/>
<dbReference type="SMART" id="SM00612">
    <property type="entry name" value="Kelch"/>
    <property type="match status" value="6"/>
</dbReference>
<reference evidence="4" key="1">
    <citation type="journal article" date="2019" name="Curr. Biol.">
        <title>Genome Sequence of Striga asiatica Provides Insight into the Evolution of Plant Parasitism.</title>
        <authorList>
            <person name="Yoshida S."/>
            <person name="Kim S."/>
            <person name="Wafula E.K."/>
            <person name="Tanskanen J."/>
            <person name="Kim Y.M."/>
            <person name="Honaas L."/>
            <person name="Yang Z."/>
            <person name="Spallek T."/>
            <person name="Conn C.E."/>
            <person name="Ichihashi Y."/>
            <person name="Cheong K."/>
            <person name="Cui S."/>
            <person name="Der J.P."/>
            <person name="Gundlach H."/>
            <person name="Jiao Y."/>
            <person name="Hori C."/>
            <person name="Ishida J.K."/>
            <person name="Kasahara H."/>
            <person name="Kiba T."/>
            <person name="Kim M.S."/>
            <person name="Koo N."/>
            <person name="Laohavisit A."/>
            <person name="Lee Y.H."/>
            <person name="Lumba S."/>
            <person name="McCourt P."/>
            <person name="Mortimer J.C."/>
            <person name="Mutuku J.M."/>
            <person name="Nomura T."/>
            <person name="Sasaki-Sekimoto Y."/>
            <person name="Seto Y."/>
            <person name="Wang Y."/>
            <person name="Wakatake T."/>
            <person name="Sakakibara H."/>
            <person name="Demura T."/>
            <person name="Yamaguchi S."/>
            <person name="Yoneyama K."/>
            <person name="Manabe R.I."/>
            <person name="Nelson D.C."/>
            <person name="Schulman A.H."/>
            <person name="Timko M.P."/>
            <person name="dePamphilis C.W."/>
            <person name="Choi D."/>
            <person name="Shirasu K."/>
        </authorList>
    </citation>
    <scope>NUCLEOTIDE SEQUENCE [LARGE SCALE GENOMIC DNA]</scope>
    <source>
        <strain evidence="4">cv. UVA1</strain>
    </source>
</reference>
<feature type="domain" description="DCD" evidence="2">
    <location>
        <begin position="15"/>
        <end position="148"/>
    </location>
</feature>
<dbReference type="SMART" id="SM00767">
    <property type="entry name" value="DCD"/>
    <property type="match status" value="1"/>
</dbReference>